<protein>
    <submittedName>
        <fullName evidence="2">Uncharacterized protein</fullName>
    </submittedName>
</protein>
<comment type="caution">
    <text evidence="2">The sequence shown here is derived from an EMBL/GenBank/DDBJ whole genome shotgun (WGS) entry which is preliminary data.</text>
</comment>
<accession>A0ABQ6LYY7</accession>
<feature type="signal peptide" evidence="1">
    <location>
        <begin position="1"/>
        <end position="46"/>
    </location>
</feature>
<name>A0ABQ6LYY7_9GAMM</name>
<sequence length="209" mass="21503">MAEKGSLAWGIKGTDFRKLRGIPDMKKIIRAVAASAVAVASITAMAANDGLVGATSSTGDLNISLDISQLIRVAGLDDMVLTQQGSVYSAEDPICVGQTGGITGFTIVFDGGNYGPASERFNLSNGSELIPYTVQFTQDLGAAAGDQANVTSGVAGATYNTLFAGTDCDPTFDDTNANSKIIVTVDETDVQTVAADTYTDTLVVTVTAN</sequence>
<reference evidence="2 3" key="1">
    <citation type="submission" date="2023-04" db="EMBL/GenBank/DDBJ databases">
        <title>Marinobulbifer ophiurae gen. nov., sp. Nov., isolate from tissue of brittle star Ophioplocus japonicus.</title>
        <authorList>
            <person name="Kawano K."/>
            <person name="Sawayama S."/>
            <person name="Nakagawa S."/>
        </authorList>
    </citation>
    <scope>NUCLEOTIDE SEQUENCE [LARGE SCALE GENOMIC DNA]</scope>
    <source>
        <strain evidence="2 3">NKW57</strain>
    </source>
</reference>
<gene>
    <name evidence="2" type="ORF">MNKW57_16320</name>
</gene>
<dbReference type="Proteomes" id="UP001224392">
    <property type="component" value="Unassembled WGS sequence"/>
</dbReference>
<keyword evidence="1" id="KW-0732">Signal</keyword>
<evidence type="ECO:0000313" key="2">
    <source>
        <dbReference type="EMBL" id="GMG87311.1"/>
    </source>
</evidence>
<evidence type="ECO:0000313" key="3">
    <source>
        <dbReference type="Proteomes" id="UP001224392"/>
    </source>
</evidence>
<keyword evidence="3" id="KW-1185">Reference proteome</keyword>
<proteinExistence type="predicted"/>
<organism evidence="2 3">
    <name type="scientific">Biformimicrobium ophioploci</name>
    <dbReference type="NCBI Taxonomy" id="3036711"/>
    <lineage>
        <taxon>Bacteria</taxon>
        <taxon>Pseudomonadati</taxon>
        <taxon>Pseudomonadota</taxon>
        <taxon>Gammaproteobacteria</taxon>
        <taxon>Cellvibrionales</taxon>
        <taxon>Microbulbiferaceae</taxon>
        <taxon>Biformimicrobium</taxon>
    </lineage>
</organism>
<dbReference type="EMBL" id="BSYJ01000003">
    <property type="protein sequence ID" value="GMG87311.1"/>
    <property type="molecule type" value="Genomic_DNA"/>
</dbReference>
<evidence type="ECO:0000256" key="1">
    <source>
        <dbReference type="SAM" id="SignalP"/>
    </source>
</evidence>
<feature type="chain" id="PRO_5046496006" evidence="1">
    <location>
        <begin position="47"/>
        <end position="209"/>
    </location>
</feature>